<evidence type="ECO:0000313" key="3">
    <source>
        <dbReference type="Proteomes" id="UP001304461"/>
    </source>
</evidence>
<dbReference type="RefSeq" id="WP_323306015.1">
    <property type="nucleotide sequence ID" value="NZ_JAYGHX010000007.1"/>
</dbReference>
<accession>A0ABU5RW88</accession>
<comment type="caution">
    <text evidence="2">The sequence shown here is derived from an EMBL/GenBank/DDBJ whole genome shotgun (WGS) entry which is preliminary data.</text>
</comment>
<sequence>MASPQASSQDGFTASPVGASADVDTPWSLPEPPSTAELLTQLGEDRLWLLRQLDSGRWSEWRLDLAALERELGQLIDQAGERL</sequence>
<dbReference type="EMBL" id="JAYGHX010000007">
    <property type="protein sequence ID" value="MEA5392054.1"/>
    <property type="molecule type" value="Genomic_DNA"/>
</dbReference>
<dbReference type="Proteomes" id="UP001304461">
    <property type="component" value="Unassembled WGS sequence"/>
</dbReference>
<gene>
    <name evidence="2" type="ORF">VB738_12375</name>
</gene>
<evidence type="ECO:0000256" key="1">
    <source>
        <dbReference type="SAM" id="MobiDB-lite"/>
    </source>
</evidence>
<organism evidence="2 3">
    <name type="scientific">Cyanobium gracile UHCC 0139</name>
    <dbReference type="NCBI Taxonomy" id="3110308"/>
    <lineage>
        <taxon>Bacteria</taxon>
        <taxon>Bacillati</taxon>
        <taxon>Cyanobacteriota</taxon>
        <taxon>Cyanophyceae</taxon>
        <taxon>Synechococcales</taxon>
        <taxon>Prochlorococcaceae</taxon>
        <taxon>Cyanobium</taxon>
    </lineage>
</organism>
<protein>
    <submittedName>
        <fullName evidence="2">Uncharacterized protein</fullName>
    </submittedName>
</protein>
<reference evidence="2 3" key="1">
    <citation type="submission" date="2023-12" db="EMBL/GenBank/DDBJ databases">
        <title>Baltic Sea Cyanobacteria.</title>
        <authorList>
            <person name="Delbaje E."/>
            <person name="Fewer D.P."/>
            <person name="Shishido T.K."/>
        </authorList>
    </citation>
    <scope>NUCLEOTIDE SEQUENCE [LARGE SCALE GENOMIC DNA]</scope>
    <source>
        <strain evidence="2 3">UHCC 0139</strain>
    </source>
</reference>
<evidence type="ECO:0000313" key="2">
    <source>
        <dbReference type="EMBL" id="MEA5392054.1"/>
    </source>
</evidence>
<proteinExistence type="predicted"/>
<feature type="region of interest" description="Disordered" evidence="1">
    <location>
        <begin position="1"/>
        <end position="33"/>
    </location>
</feature>
<feature type="compositionally biased region" description="Polar residues" evidence="1">
    <location>
        <begin position="1"/>
        <end position="12"/>
    </location>
</feature>
<keyword evidence="3" id="KW-1185">Reference proteome</keyword>
<name>A0ABU5RW88_9CYAN</name>